<sequence length="165" mass="19142">MSSIVDFIAMFDGLFDPVEQSVAFNKQYHAHQVVVVQAQSKKCENIYNMIAYGYEEVAVLEEILHQNVQFLTDIMRGMIVSIVARRIAPGECYICLEDEAEDPMVCLFCLKVIGCQGCYNEYIKQTFNYLVKCPNCQRHSPIEHPFFAYLYKNHINSYLLVNKYQ</sequence>
<dbReference type="EMBL" id="CAJFDH010000001">
    <property type="protein sequence ID" value="CAD5206905.1"/>
    <property type="molecule type" value="Genomic_DNA"/>
</dbReference>
<evidence type="ECO:0000256" key="2">
    <source>
        <dbReference type="ARBA" id="ARBA00022833"/>
    </source>
</evidence>
<dbReference type="Proteomes" id="UP000614601">
    <property type="component" value="Unassembled WGS sequence"/>
</dbReference>
<dbReference type="AlphaFoldDB" id="A0A811JTW8"/>
<keyword evidence="6" id="KW-1185">Reference proteome</keyword>
<evidence type="ECO:0000256" key="1">
    <source>
        <dbReference type="ARBA" id="ARBA00022771"/>
    </source>
</evidence>
<keyword evidence="1 3" id="KW-0479">Metal-binding</keyword>
<evidence type="ECO:0000256" key="3">
    <source>
        <dbReference type="PROSITE-ProRule" id="PRU00175"/>
    </source>
</evidence>
<dbReference type="PROSITE" id="PS50089">
    <property type="entry name" value="ZF_RING_2"/>
    <property type="match status" value="1"/>
</dbReference>
<protein>
    <recommendedName>
        <fullName evidence="4">RING-type domain-containing protein</fullName>
    </recommendedName>
</protein>
<reference evidence="5" key="1">
    <citation type="submission" date="2020-09" db="EMBL/GenBank/DDBJ databases">
        <authorList>
            <person name="Kikuchi T."/>
        </authorList>
    </citation>
    <scope>NUCLEOTIDE SEQUENCE</scope>
    <source>
        <strain evidence="5">SH1</strain>
    </source>
</reference>
<gene>
    <name evidence="5" type="ORF">BOKJ2_LOCUS1589</name>
</gene>
<keyword evidence="2" id="KW-0862">Zinc</keyword>
<organism evidence="5 6">
    <name type="scientific">Bursaphelenchus okinawaensis</name>
    <dbReference type="NCBI Taxonomy" id="465554"/>
    <lineage>
        <taxon>Eukaryota</taxon>
        <taxon>Metazoa</taxon>
        <taxon>Ecdysozoa</taxon>
        <taxon>Nematoda</taxon>
        <taxon>Chromadorea</taxon>
        <taxon>Rhabditida</taxon>
        <taxon>Tylenchina</taxon>
        <taxon>Tylenchomorpha</taxon>
        <taxon>Aphelenchoidea</taxon>
        <taxon>Aphelenchoididae</taxon>
        <taxon>Bursaphelenchus</taxon>
    </lineage>
</organism>
<name>A0A811JTW8_9BILA</name>
<feature type="domain" description="RING-type" evidence="4">
    <location>
        <begin position="92"/>
        <end position="137"/>
    </location>
</feature>
<dbReference type="Proteomes" id="UP000783686">
    <property type="component" value="Unassembled WGS sequence"/>
</dbReference>
<proteinExistence type="predicted"/>
<accession>A0A811JTW8</accession>
<evidence type="ECO:0000313" key="6">
    <source>
        <dbReference type="Proteomes" id="UP000614601"/>
    </source>
</evidence>
<evidence type="ECO:0000259" key="4">
    <source>
        <dbReference type="PROSITE" id="PS50089"/>
    </source>
</evidence>
<evidence type="ECO:0000313" key="5">
    <source>
        <dbReference type="EMBL" id="CAD5206905.1"/>
    </source>
</evidence>
<dbReference type="EMBL" id="CAJFCW020000001">
    <property type="protein sequence ID" value="CAG9083593.1"/>
    <property type="molecule type" value="Genomic_DNA"/>
</dbReference>
<comment type="caution">
    <text evidence="5">The sequence shown here is derived from an EMBL/GenBank/DDBJ whole genome shotgun (WGS) entry which is preliminary data.</text>
</comment>
<dbReference type="GO" id="GO:0008270">
    <property type="term" value="F:zinc ion binding"/>
    <property type="evidence" value="ECO:0007669"/>
    <property type="project" value="UniProtKB-KW"/>
</dbReference>
<keyword evidence="1 3" id="KW-0863">Zinc-finger</keyword>
<dbReference type="InterPro" id="IPR001841">
    <property type="entry name" value="Znf_RING"/>
</dbReference>